<evidence type="ECO:0000256" key="8">
    <source>
        <dbReference type="ARBA" id="ARBA00029986"/>
    </source>
</evidence>
<dbReference type="InterPro" id="IPR027304">
    <property type="entry name" value="Trigger_fact/SurA_dom_sf"/>
</dbReference>
<dbReference type="GO" id="GO:0015031">
    <property type="term" value="P:protein transport"/>
    <property type="evidence" value="ECO:0007669"/>
    <property type="project" value="UniProtKB-UniRule"/>
</dbReference>
<name>A0A1F5TRG6_9BACT</name>
<dbReference type="SUPFAM" id="SSF102735">
    <property type="entry name" value="Trigger factor ribosome-binding domain"/>
    <property type="match status" value="1"/>
</dbReference>
<keyword evidence="9" id="KW-0132">Cell division</keyword>
<comment type="subcellular location">
    <subcellularLocation>
        <location evidence="9">Cytoplasm</location>
    </subcellularLocation>
    <text evidence="9">About half TF is bound to the ribosome near the polypeptide exit tunnel while the other half is free in the cytoplasm.</text>
</comment>
<dbReference type="InterPro" id="IPR008880">
    <property type="entry name" value="Trigger_fac_C"/>
</dbReference>
<evidence type="ECO:0000256" key="3">
    <source>
        <dbReference type="ARBA" id="ARBA00013194"/>
    </source>
</evidence>
<evidence type="ECO:0000256" key="1">
    <source>
        <dbReference type="ARBA" id="ARBA00000971"/>
    </source>
</evidence>
<evidence type="ECO:0000256" key="10">
    <source>
        <dbReference type="SAM" id="Coils"/>
    </source>
</evidence>
<feature type="domain" description="Trigger factor ribosome-binding bacterial" evidence="12">
    <location>
        <begin position="1"/>
        <end position="145"/>
    </location>
</feature>
<dbReference type="Gene3D" id="3.30.70.1050">
    <property type="entry name" value="Trigger factor ribosome-binding domain"/>
    <property type="match status" value="1"/>
</dbReference>
<dbReference type="InterPro" id="IPR036611">
    <property type="entry name" value="Trigger_fac_ribosome-bd_sf"/>
</dbReference>
<dbReference type="Pfam" id="PF05697">
    <property type="entry name" value="Trigger_N"/>
    <property type="match status" value="1"/>
</dbReference>
<feature type="domain" description="Trigger factor C-terminal" evidence="13">
    <location>
        <begin position="263"/>
        <end position="423"/>
    </location>
</feature>
<keyword evidence="7 9" id="KW-0413">Isomerase</keyword>
<dbReference type="GO" id="GO:0051083">
    <property type="term" value="P:'de novo' cotranslational protein folding"/>
    <property type="evidence" value="ECO:0007669"/>
    <property type="project" value="TreeGrafter"/>
</dbReference>
<reference evidence="14 15" key="1">
    <citation type="journal article" date="2016" name="Nat. Commun.">
        <title>Thousands of microbial genomes shed light on interconnected biogeochemical processes in an aquifer system.</title>
        <authorList>
            <person name="Anantharaman K."/>
            <person name="Brown C.T."/>
            <person name="Hug L.A."/>
            <person name="Sharon I."/>
            <person name="Castelle C.J."/>
            <person name="Probst A.J."/>
            <person name="Thomas B.C."/>
            <person name="Singh A."/>
            <person name="Wilkins M.J."/>
            <person name="Karaoz U."/>
            <person name="Brodie E.L."/>
            <person name="Williams K.H."/>
            <person name="Hubbard S.S."/>
            <person name="Banfield J.F."/>
        </authorList>
    </citation>
    <scope>NUCLEOTIDE SEQUENCE [LARGE SCALE GENOMIC DNA]</scope>
</reference>
<keyword evidence="9" id="KW-0131">Cell cycle</keyword>
<evidence type="ECO:0000313" key="15">
    <source>
        <dbReference type="Proteomes" id="UP000177579"/>
    </source>
</evidence>
<dbReference type="EMBL" id="MFGO01000013">
    <property type="protein sequence ID" value="OGF41151.1"/>
    <property type="molecule type" value="Genomic_DNA"/>
</dbReference>
<sequence length="428" mass="49225">MKVEKKDLKKSQIELIVELSVEEFKPYIQKGAEVISKEVKIDGFRPGKVPYEVLKKKIGEMSILEESARIAINKTLGEVIAKHVEGQPVGQPKIDITKIAPNNPMEFKVTLDILPEVVLGVYKDLKIKRKKIEVTKQDIEKMLTDLQSMRASEKAVEREIKDTDKALVDIQMFSDGIPLEDGQSKDTAIMIGKDYVVPGFDKQLLGAKKGDKKEFSLPYPKEHYMKNLAGKMVEFKVIIKGVFKREMPEIDDKFAESMGIKKLDELKKNIEQNIVMHKQQEMDKITEKEMFEKIINKTKFGDIPENLIKNEAQNMMREIEQGVLEQGGKFEDYLSSIKKTHDQMVLELLPDAVRRVKASLLIREVSIKEKIEATKEDVQKNIEEMKKKYKDNKEAVIQLNSPEYQAYILNVLTSQKVVDKLKEWNIVE</sequence>
<comment type="similarity">
    <text evidence="2 9">Belongs to the FKBP-type PPIase family. Tig subfamily.</text>
</comment>
<evidence type="ECO:0000259" key="13">
    <source>
        <dbReference type="Pfam" id="PF05698"/>
    </source>
</evidence>
<evidence type="ECO:0000256" key="2">
    <source>
        <dbReference type="ARBA" id="ARBA00005464"/>
    </source>
</evidence>
<dbReference type="InterPro" id="IPR046357">
    <property type="entry name" value="PPIase_dom_sf"/>
</dbReference>
<evidence type="ECO:0000256" key="9">
    <source>
        <dbReference type="HAMAP-Rule" id="MF_00303"/>
    </source>
</evidence>
<dbReference type="Pfam" id="PF00254">
    <property type="entry name" value="FKBP_C"/>
    <property type="match status" value="1"/>
</dbReference>
<dbReference type="GO" id="GO:0051301">
    <property type="term" value="P:cell division"/>
    <property type="evidence" value="ECO:0007669"/>
    <property type="project" value="UniProtKB-KW"/>
</dbReference>
<protein>
    <recommendedName>
        <fullName evidence="4 9">Trigger factor</fullName>
        <shortName evidence="9">TF</shortName>
        <ecNumber evidence="3 9">5.2.1.8</ecNumber>
    </recommendedName>
    <alternativeName>
        <fullName evidence="8 9">PPIase</fullName>
    </alternativeName>
</protein>
<evidence type="ECO:0000256" key="5">
    <source>
        <dbReference type="ARBA" id="ARBA00023110"/>
    </source>
</evidence>
<dbReference type="SUPFAM" id="SSF54534">
    <property type="entry name" value="FKBP-like"/>
    <property type="match status" value="1"/>
</dbReference>
<proteinExistence type="inferred from homology"/>
<accession>A0A1F5TRG6</accession>
<dbReference type="AlphaFoldDB" id="A0A1F5TRG6"/>
<dbReference type="SUPFAM" id="SSF109998">
    <property type="entry name" value="Triger factor/SurA peptide-binding domain-like"/>
    <property type="match status" value="1"/>
</dbReference>
<dbReference type="InterPro" id="IPR037041">
    <property type="entry name" value="Trigger_fac_C_sf"/>
</dbReference>
<evidence type="ECO:0000259" key="11">
    <source>
        <dbReference type="Pfam" id="PF00254"/>
    </source>
</evidence>
<dbReference type="PIRSF" id="PIRSF003095">
    <property type="entry name" value="Trigger_factor"/>
    <property type="match status" value="1"/>
</dbReference>
<dbReference type="PANTHER" id="PTHR30560:SF3">
    <property type="entry name" value="TRIGGER FACTOR-LIKE PROTEIN TIG, CHLOROPLASTIC"/>
    <property type="match status" value="1"/>
</dbReference>
<dbReference type="NCBIfam" id="TIGR00115">
    <property type="entry name" value="tig"/>
    <property type="match status" value="1"/>
</dbReference>
<dbReference type="PANTHER" id="PTHR30560">
    <property type="entry name" value="TRIGGER FACTOR CHAPERONE AND PEPTIDYL-PROLYL CIS/TRANS ISOMERASE"/>
    <property type="match status" value="1"/>
</dbReference>
<dbReference type="Proteomes" id="UP000177579">
    <property type="component" value="Unassembled WGS sequence"/>
</dbReference>
<evidence type="ECO:0000256" key="6">
    <source>
        <dbReference type="ARBA" id="ARBA00023186"/>
    </source>
</evidence>
<comment type="catalytic activity">
    <reaction evidence="1 9">
        <text>[protein]-peptidylproline (omega=180) = [protein]-peptidylproline (omega=0)</text>
        <dbReference type="Rhea" id="RHEA:16237"/>
        <dbReference type="Rhea" id="RHEA-COMP:10747"/>
        <dbReference type="Rhea" id="RHEA-COMP:10748"/>
        <dbReference type="ChEBI" id="CHEBI:83833"/>
        <dbReference type="ChEBI" id="CHEBI:83834"/>
        <dbReference type="EC" id="5.2.1.8"/>
    </reaction>
</comment>
<dbReference type="GO" id="GO:0043335">
    <property type="term" value="P:protein unfolding"/>
    <property type="evidence" value="ECO:0007669"/>
    <property type="project" value="TreeGrafter"/>
</dbReference>
<keyword evidence="6 9" id="KW-0143">Chaperone</keyword>
<dbReference type="GO" id="GO:0043022">
    <property type="term" value="F:ribosome binding"/>
    <property type="evidence" value="ECO:0007669"/>
    <property type="project" value="TreeGrafter"/>
</dbReference>
<comment type="caution">
    <text evidence="14">The sequence shown here is derived from an EMBL/GenBank/DDBJ whole genome shotgun (WGS) entry which is preliminary data.</text>
</comment>
<dbReference type="Pfam" id="PF05698">
    <property type="entry name" value="Trigger_C"/>
    <property type="match status" value="1"/>
</dbReference>
<dbReference type="Gene3D" id="3.10.50.40">
    <property type="match status" value="1"/>
</dbReference>
<evidence type="ECO:0000313" key="14">
    <source>
        <dbReference type="EMBL" id="OGF41151.1"/>
    </source>
</evidence>
<dbReference type="HAMAP" id="MF_00303">
    <property type="entry name" value="Trigger_factor_Tig"/>
    <property type="match status" value="1"/>
</dbReference>
<organism evidence="14 15">
    <name type="scientific">Candidatus Falkowbacteria bacterium RIFOXYD2_FULL_34_120</name>
    <dbReference type="NCBI Taxonomy" id="1798007"/>
    <lineage>
        <taxon>Bacteria</taxon>
        <taxon>Candidatus Falkowiibacteriota</taxon>
    </lineage>
</organism>
<dbReference type="GO" id="GO:0005737">
    <property type="term" value="C:cytoplasm"/>
    <property type="evidence" value="ECO:0007669"/>
    <property type="project" value="UniProtKB-SubCell"/>
</dbReference>
<feature type="domain" description="PPIase FKBP-type" evidence="11">
    <location>
        <begin position="158"/>
        <end position="237"/>
    </location>
</feature>
<dbReference type="InterPro" id="IPR008881">
    <property type="entry name" value="Trigger_fac_ribosome-bd_bac"/>
</dbReference>
<dbReference type="InterPro" id="IPR001179">
    <property type="entry name" value="PPIase_FKBP_dom"/>
</dbReference>
<keyword evidence="5 9" id="KW-0697">Rotamase</keyword>
<dbReference type="GO" id="GO:0003755">
    <property type="term" value="F:peptidyl-prolyl cis-trans isomerase activity"/>
    <property type="evidence" value="ECO:0007669"/>
    <property type="project" value="UniProtKB-UniRule"/>
</dbReference>
<evidence type="ECO:0000256" key="4">
    <source>
        <dbReference type="ARBA" id="ARBA00016902"/>
    </source>
</evidence>
<dbReference type="InterPro" id="IPR005215">
    <property type="entry name" value="Trig_fac"/>
</dbReference>
<keyword evidence="10" id="KW-0175">Coiled coil</keyword>
<evidence type="ECO:0000256" key="7">
    <source>
        <dbReference type="ARBA" id="ARBA00023235"/>
    </source>
</evidence>
<dbReference type="EC" id="5.2.1.8" evidence="3 9"/>
<comment type="function">
    <text evidence="9">Involved in protein export. Acts as a chaperone by maintaining the newly synthesized protein in an open conformation. Functions as a peptidyl-prolyl cis-trans isomerase.</text>
</comment>
<comment type="domain">
    <text evidence="9">Consists of 3 domains; the N-terminus binds the ribosome, the middle domain has PPIase activity, while the C-terminus has intrinsic chaperone activity on its own.</text>
</comment>
<dbReference type="Gene3D" id="1.10.3120.10">
    <property type="entry name" value="Trigger factor, C-terminal domain"/>
    <property type="match status" value="1"/>
</dbReference>
<dbReference type="GO" id="GO:0044183">
    <property type="term" value="F:protein folding chaperone"/>
    <property type="evidence" value="ECO:0007669"/>
    <property type="project" value="TreeGrafter"/>
</dbReference>
<evidence type="ECO:0000259" key="12">
    <source>
        <dbReference type="Pfam" id="PF05697"/>
    </source>
</evidence>
<gene>
    <name evidence="9" type="primary">tig</name>
    <name evidence="14" type="ORF">A2531_01360</name>
</gene>
<keyword evidence="9" id="KW-0963">Cytoplasm</keyword>
<feature type="coiled-coil region" evidence="10">
    <location>
        <begin position="368"/>
        <end position="395"/>
    </location>
</feature>